<protein>
    <recommendedName>
        <fullName evidence="1">Stage 0 sporulation protein A homolog</fullName>
    </recommendedName>
</protein>
<evidence type="ECO:0000313" key="8">
    <source>
        <dbReference type="EMBL" id="RGM03743.1"/>
    </source>
</evidence>
<evidence type="ECO:0000259" key="5">
    <source>
        <dbReference type="PROSITE" id="PS50887"/>
    </source>
</evidence>
<evidence type="ECO:0000313" key="7">
    <source>
        <dbReference type="EMBL" id="CUO83253.1"/>
    </source>
</evidence>
<dbReference type="InterPro" id="IPR043128">
    <property type="entry name" value="Rev_trsase/Diguanyl_cyclase"/>
</dbReference>
<dbReference type="Gene3D" id="3.40.50.2300">
    <property type="match status" value="1"/>
</dbReference>
<evidence type="ECO:0000256" key="1">
    <source>
        <dbReference type="ARBA" id="ARBA00018672"/>
    </source>
</evidence>
<feature type="domain" description="GGDEF" evidence="5">
    <location>
        <begin position="542"/>
        <end position="668"/>
    </location>
</feature>
<evidence type="ECO:0000313" key="10">
    <source>
        <dbReference type="Proteomes" id="UP000261257"/>
    </source>
</evidence>
<dbReference type="InterPro" id="IPR029787">
    <property type="entry name" value="Nucleotide_cyclase"/>
</dbReference>
<evidence type="ECO:0000259" key="6">
    <source>
        <dbReference type="PROSITE" id="PS51832"/>
    </source>
</evidence>
<feature type="domain" description="Response regulatory" evidence="4">
    <location>
        <begin position="4"/>
        <end position="121"/>
    </location>
</feature>
<evidence type="ECO:0000259" key="4">
    <source>
        <dbReference type="PROSITE" id="PS50110"/>
    </source>
</evidence>
<evidence type="ECO:0000256" key="3">
    <source>
        <dbReference type="PROSITE-ProRule" id="PRU00169"/>
    </source>
</evidence>
<dbReference type="PANTHER" id="PTHR45228:SF5">
    <property type="entry name" value="CYCLIC DI-GMP PHOSPHODIESTERASE VC_1348-RELATED"/>
    <property type="match status" value="1"/>
</dbReference>
<sequence length="682" mass="77456">MKNKILIVDDAEINRSLLADILSVEYDIMEASNGVEAVSLLNQYHADLSLILLDIVMPEMDGFEVLAIMNRNGWIQSIPVITISAETSSSYIEHAYDLGAADYISRPFDEKTVLRRVSNMLMLYTKQKILEGMVTEQIIDKEKNNFLMVEILSNIVEFRNGESGLHVLHIRVITEMLLKKLLEKTDEIHLSLSDIALIVNASALHDIGKISIPEEILNKPGRLTPEEFEVMKTHSAVGAQILKNAPNRQTEKLIQVAHDICRWHHERYDGNGYPDGLKGDEIPIAAQVVSVADVYDALTSERVYKSAYSHEKAMEMILNGECGAFNPLLLECLVEVGDRILKELDLHSLDGMSDIEMEGIASELKSHNELRASNRTLMLLEQERIKYRFFASMSQEVQFEYNIHSDLLEVSEWGAKYLGIPELIAHPESNEELARVFNKSDFADLKKQLRATTPGGPVFSGSYQVVIEGKPRWFKVVARTIWDSDEDTLYSGTIGKFIDIHEEQMELTNLKRLASQDSLTGLFNHKAAKEMIENMIVQRESKEYAMILIDVDYFKFANDQHGHIFGDEVLKYISQKMRQNIRRDDVAARVGGDEFLIFVEYRGNVMPQIERIFRSLTDSFQGFQISVSMGVARCPENGVDYEVLFHCADQALYSAKKNGRNQFCLYDKTIQGFLSVLSPMDN</sequence>
<dbReference type="PROSITE" id="PS50887">
    <property type="entry name" value="GGDEF"/>
    <property type="match status" value="1"/>
</dbReference>
<dbReference type="PANTHER" id="PTHR45228">
    <property type="entry name" value="CYCLIC DI-GMP PHOSPHODIESTERASE TM_0186-RELATED"/>
    <property type="match status" value="1"/>
</dbReference>
<dbReference type="SMART" id="SM00471">
    <property type="entry name" value="HDc"/>
    <property type="match status" value="1"/>
</dbReference>
<evidence type="ECO:0000313" key="9">
    <source>
        <dbReference type="Proteomes" id="UP000095651"/>
    </source>
</evidence>
<proteinExistence type="predicted"/>
<dbReference type="Proteomes" id="UP000095651">
    <property type="component" value="Unassembled WGS sequence"/>
</dbReference>
<evidence type="ECO:0000256" key="2">
    <source>
        <dbReference type="ARBA" id="ARBA00024867"/>
    </source>
</evidence>
<dbReference type="Gene3D" id="1.10.3210.10">
    <property type="entry name" value="Hypothetical protein af1432"/>
    <property type="match status" value="1"/>
</dbReference>
<dbReference type="EMBL" id="CYZE01000012">
    <property type="protein sequence ID" value="CUO83253.1"/>
    <property type="molecule type" value="Genomic_DNA"/>
</dbReference>
<dbReference type="CDD" id="cd00077">
    <property type="entry name" value="HDc"/>
    <property type="match status" value="1"/>
</dbReference>
<dbReference type="GO" id="GO:0016787">
    <property type="term" value="F:hydrolase activity"/>
    <property type="evidence" value="ECO:0007669"/>
    <property type="project" value="UniProtKB-KW"/>
</dbReference>
<organism evidence="7 9">
    <name type="scientific">Hungatella hathewayi</name>
    <dbReference type="NCBI Taxonomy" id="154046"/>
    <lineage>
        <taxon>Bacteria</taxon>
        <taxon>Bacillati</taxon>
        <taxon>Bacillota</taxon>
        <taxon>Clostridia</taxon>
        <taxon>Lachnospirales</taxon>
        <taxon>Lachnospiraceae</taxon>
        <taxon>Hungatella</taxon>
    </lineage>
</organism>
<dbReference type="SUPFAM" id="SSF52172">
    <property type="entry name" value="CheY-like"/>
    <property type="match status" value="1"/>
</dbReference>
<dbReference type="PROSITE" id="PS51832">
    <property type="entry name" value="HD_GYP"/>
    <property type="match status" value="1"/>
</dbReference>
<dbReference type="PROSITE" id="PS50110">
    <property type="entry name" value="RESPONSE_REGULATORY"/>
    <property type="match status" value="1"/>
</dbReference>
<dbReference type="GO" id="GO:0000160">
    <property type="term" value="P:phosphorelay signal transduction system"/>
    <property type="evidence" value="ECO:0007669"/>
    <property type="project" value="InterPro"/>
</dbReference>
<dbReference type="Pfam" id="PF00990">
    <property type="entry name" value="GGDEF"/>
    <property type="match status" value="1"/>
</dbReference>
<dbReference type="InterPro" id="IPR000160">
    <property type="entry name" value="GGDEF_dom"/>
</dbReference>
<keyword evidence="3" id="KW-0597">Phosphoprotein</keyword>
<gene>
    <name evidence="7" type="primary">rpfG_7</name>
    <name evidence="8" type="ORF">DXC39_13940</name>
    <name evidence="7" type="ORF">ERS852407_04115</name>
</gene>
<dbReference type="SUPFAM" id="SSF109604">
    <property type="entry name" value="HD-domain/PDEase-like"/>
    <property type="match status" value="1"/>
</dbReference>
<dbReference type="RefSeq" id="WP_055657969.1">
    <property type="nucleotide sequence ID" value="NZ_CABIXC010000012.1"/>
</dbReference>
<feature type="domain" description="HD-GYP" evidence="6">
    <location>
        <begin position="141"/>
        <end position="349"/>
    </location>
</feature>
<reference evidence="8 10" key="2">
    <citation type="submission" date="2018-08" db="EMBL/GenBank/DDBJ databases">
        <title>A genome reference for cultivated species of the human gut microbiota.</title>
        <authorList>
            <person name="Zou Y."/>
            <person name="Xue W."/>
            <person name="Luo G."/>
        </authorList>
    </citation>
    <scope>NUCLEOTIDE SEQUENCE [LARGE SCALE GENOMIC DNA]</scope>
    <source>
        <strain evidence="8 10">TF05-11AC</strain>
    </source>
</reference>
<dbReference type="SMART" id="SM00448">
    <property type="entry name" value="REC"/>
    <property type="match status" value="1"/>
</dbReference>
<accession>A0A174I7Z9</accession>
<reference evidence="7 9" key="1">
    <citation type="submission" date="2015-09" db="EMBL/GenBank/DDBJ databases">
        <authorList>
            <consortium name="Pathogen Informatics"/>
        </authorList>
    </citation>
    <scope>NUCLEOTIDE SEQUENCE [LARGE SCALE GENOMIC DNA]</scope>
    <source>
        <strain evidence="7 9">2789STDY5608850</strain>
    </source>
</reference>
<name>A0A174I7Z9_9FIRM</name>
<dbReference type="EMBL" id="QSSQ01000012">
    <property type="protein sequence ID" value="RGM03743.1"/>
    <property type="molecule type" value="Genomic_DNA"/>
</dbReference>
<dbReference type="Gene3D" id="3.30.70.270">
    <property type="match status" value="1"/>
</dbReference>
<dbReference type="Pfam" id="PF13487">
    <property type="entry name" value="HD_5"/>
    <property type="match status" value="1"/>
</dbReference>
<dbReference type="SUPFAM" id="SSF55073">
    <property type="entry name" value="Nucleotide cyclase"/>
    <property type="match status" value="1"/>
</dbReference>
<dbReference type="Proteomes" id="UP000261257">
    <property type="component" value="Unassembled WGS sequence"/>
</dbReference>
<dbReference type="NCBIfam" id="TIGR00254">
    <property type="entry name" value="GGDEF"/>
    <property type="match status" value="1"/>
</dbReference>
<comment type="function">
    <text evidence="2">May play the central regulatory role in sporulation. It may be an element of the effector pathway responsible for the activation of sporulation genes in response to nutritional stress. Spo0A may act in concert with spo0H (a sigma factor) to control the expression of some genes that are critical to the sporulation process.</text>
</comment>
<keyword evidence="7" id="KW-0378">Hydrolase</keyword>
<dbReference type="InterPro" id="IPR011006">
    <property type="entry name" value="CheY-like_superfamily"/>
</dbReference>
<dbReference type="Pfam" id="PF00072">
    <property type="entry name" value="Response_reg"/>
    <property type="match status" value="1"/>
</dbReference>
<dbReference type="AlphaFoldDB" id="A0A174I7Z9"/>
<dbReference type="InterPro" id="IPR003607">
    <property type="entry name" value="HD/PDEase_dom"/>
</dbReference>
<dbReference type="InterPro" id="IPR001789">
    <property type="entry name" value="Sig_transdc_resp-reg_receiver"/>
</dbReference>
<feature type="modified residue" description="4-aspartylphosphate" evidence="3">
    <location>
        <position position="54"/>
    </location>
</feature>
<dbReference type="InterPro" id="IPR037522">
    <property type="entry name" value="HD_GYP_dom"/>
</dbReference>
<dbReference type="InterPro" id="IPR052020">
    <property type="entry name" value="Cyclic_di-GMP/3'3'-cGAMP_PDE"/>
</dbReference>
<dbReference type="CDD" id="cd01949">
    <property type="entry name" value="GGDEF"/>
    <property type="match status" value="1"/>
</dbReference>
<dbReference type="SMART" id="SM00267">
    <property type="entry name" value="GGDEF"/>
    <property type="match status" value="1"/>
</dbReference>